<feature type="transmembrane region" description="Helical" evidence="1">
    <location>
        <begin position="31"/>
        <end position="62"/>
    </location>
</feature>
<proteinExistence type="predicted"/>
<dbReference type="Proteomes" id="UP000324222">
    <property type="component" value="Unassembled WGS sequence"/>
</dbReference>
<gene>
    <name evidence="2" type="ORF">E2C01_051697</name>
</gene>
<reference evidence="2 3" key="1">
    <citation type="submission" date="2019-05" db="EMBL/GenBank/DDBJ databases">
        <title>Another draft genome of Portunus trituberculatus and its Hox gene families provides insights of decapod evolution.</title>
        <authorList>
            <person name="Jeong J.-H."/>
            <person name="Song I."/>
            <person name="Kim S."/>
            <person name="Choi T."/>
            <person name="Kim D."/>
            <person name="Ryu S."/>
            <person name="Kim W."/>
        </authorList>
    </citation>
    <scope>NUCLEOTIDE SEQUENCE [LARGE SCALE GENOMIC DNA]</scope>
    <source>
        <tissue evidence="2">Muscle</tissue>
    </source>
</reference>
<keyword evidence="1" id="KW-1133">Transmembrane helix</keyword>
<sequence>MNDKPQDLHRTTDYFSMCAPYLCCPVLPYPAFALLCAVLLCAALRLCAPGLIVVQTVVNYILAMWLQGGTRQSSQTRAKVDKRDAVNVEWCECGAAFYVVYSLSECGAYLTSPHHIMPFSFTSHIRT</sequence>
<name>A0A5B7GBQ3_PORTR</name>
<keyword evidence="1" id="KW-0812">Transmembrane</keyword>
<protein>
    <submittedName>
        <fullName evidence="2">Uncharacterized protein</fullName>
    </submittedName>
</protein>
<dbReference type="AlphaFoldDB" id="A0A5B7GBQ3"/>
<evidence type="ECO:0000256" key="1">
    <source>
        <dbReference type="SAM" id="Phobius"/>
    </source>
</evidence>
<comment type="caution">
    <text evidence="2">The sequence shown here is derived from an EMBL/GenBank/DDBJ whole genome shotgun (WGS) entry which is preliminary data.</text>
</comment>
<keyword evidence="3" id="KW-1185">Reference proteome</keyword>
<keyword evidence="1" id="KW-0472">Membrane</keyword>
<organism evidence="2 3">
    <name type="scientific">Portunus trituberculatus</name>
    <name type="common">Swimming crab</name>
    <name type="synonym">Neptunus trituberculatus</name>
    <dbReference type="NCBI Taxonomy" id="210409"/>
    <lineage>
        <taxon>Eukaryota</taxon>
        <taxon>Metazoa</taxon>
        <taxon>Ecdysozoa</taxon>
        <taxon>Arthropoda</taxon>
        <taxon>Crustacea</taxon>
        <taxon>Multicrustacea</taxon>
        <taxon>Malacostraca</taxon>
        <taxon>Eumalacostraca</taxon>
        <taxon>Eucarida</taxon>
        <taxon>Decapoda</taxon>
        <taxon>Pleocyemata</taxon>
        <taxon>Brachyura</taxon>
        <taxon>Eubrachyura</taxon>
        <taxon>Portunoidea</taxon>
        <taxon>Portunidae</taxon>
        <taxon>Portuninae</taxon>
        <taxon>Portunus</taxon>
    </lineage>
</organism>
<accession>A0A5B7GBQ3</accession>
<evidence type="ECO:0000313" key="3">
    <source>
        <dbReference type="Proteomes" id="UP000324222"/>
    </source>
</evidence>
<evidence type="ECO:0000313" key="2">
    <source>
        <dbReference type="EMBL" id="MPC57710.1"/>
    </source>
</evidence>
<dbReference type="EMBL" id="VSRR010015011">
    <property type="protein sequence ID" value="MPC57710.1"/>
    <property type="molecule type" value="Genomic_DNA"/>
</dbReference>